<evidence type="ECO:0000256" key="1">
    <source>
        <dbReference type="SAM" id="SignalP"/>
    </source>
</evidence>
<dbReference type="Proteomes" id="UP000094285">
    <property type="component" value="Unassembled WGS sequence"/>
</dbReference>
<dbReference type="InterPro" id="IPR031452">
    <property type="entry name" value="Kre1"/>
</dbReference>
<dbReference type="GeneID" id="30984288"/>
<dbReference type="AlphaFoldDB" id="A0A1E4SJ92"/>
<protein>
    <submittedName>
        <fullName evidence="2">Uncharacterized protein</fullName>
    </submittedName>
</protein>
<dbReference type="GO" id="GO:0031505">
    <property type="term" value="P:fungal-type cell wall organization"/>
    <property type="evidence" value="ECO:0007669"/>
    <property type="project" value="InterPro"/>
</dbReference>
<feature type="signal peptide" evidence="1">
    <location>
        <begin position="1"/>
        <end position="18"/>
    </location>
</feature>
<evidence type="ECO:0000313" key="3">
    <source>
        <dbReference type="Proteomes" id="UP000094285"/>
    </source>
</evidence>
<organism evidence="2 3">
    <name type="scientific">Suhomyces tanzawaensis NRRL Y-17324</name>
    <dbReference type="NCBI Taxonomy" id="984487"/>
    <lineage>
        <taxon>Eukaryota</taxon>
        <taxon>Fungi</taxon>
        <taxon>Dikarya</taxon>
        <taxon>Ascomycota</taxon>
        <taxon>Saccharomycotina</taxon>
        <taxon>Pichiomycetes</taxon>
        <taxon>Debaryomycetaceae</taxon>
        <taxon>Suhomyces</taxon>
    </lineage>
</organism>
<keyword evidence="3" id="KW-1185">Reference proteome</keyword>
<proteinExistence type="predicted"/>
<dbReference type="Pfam" id="PF17056">
    <property type="entry name" value="KRE1"/>
    <property type="match status" value="1"/>
</dbReference>
<accession>A0A1E4SJ92</accession>
<keyword evidence="1" id="KW-0732">Signal</keyword>
<sequence>MNFYTIFNLFALLAMCLAQKRADDDKPTTTSQTSVYVTVTVNGKATVVQTVYSQTFISTYESATGAVPSGAVGMGSLSGSVGGVRSYSQTTVGQANAAAGLWRPENMYAGAFGFAFLLIGGLL</sequence>
<dbReference type="EMBL" id="KV453911">
    <property type="protein sequence ID" value="ODV79571.1"/>
    <property type="molecule type" value="Genomic_DNA"/>
</dbReference>
<evidence type="ECO:0000313" key="2">
    <source>
        <dbReference type="EMBL" id="ODV79571.1"/>
    </source>
</evidence>
<feature type="chain" id="PRO_5009162793" evidence="1">
    <location>
        <begin position="19"/>
        <end position="123"/>
    </location>
</feature>
<reference evidence="3" key="1">
    <citation type="submission" date="2016-05" db="EMBL/GenBank/DDBJ databases">
        <title>Comparative genomics of biotechnologically important yeasts.</title>
        <authorList>
            <consortium name="DOE Joint Genome Institute"/>
            <person name="Riley R."/>
            <person name="Haridas S."/>
            <person name="Wolfe K.H."/>
            <person name="Lopes M.R."/>
            <person name="Hittinger C.T."/>
            <person name="Goker M."/>
            <person name="Salamov A."/>
            <person name="Wisecaver J."/>
            <person name="Long T.M."/>
            <person name="Aerts A.L."/>
            <person name="Barry K."/>
            <person name="Choi C."/>
            <person name="Clum A."/>
            <person name="Coughlan A.Y."/>
            <person name="Deshpande S."/>
            <person name="Douglass A.P."/>
            <person name="Hanson S.J."/>
            <person name="Klenk H.-P."/>
            <person name="Labutti K."/>
            <person name="Lapidus A."/>
            <person name="Lindquist E."/>
            <person name="Lipzen A."/>
            <person name="Meier-Kolthoff J.P."/>
            <person name="Ohm R.A."/>
            <person name="Otillar R.P."/>
            <person name="Pangilinan J."/>
            <person name="Peng Y."/>
            <person name="Rokas A."/>
            <person name="Rosa C.A."/>
            <person name="Scheuner C."/>
            <person name="Sibirny A.A."/>
            <person name="Slot J.C."/>
            <person name="Stielow J.B."/>
            <person name="Sun H."/>
            <person name="Kurtzman C.P."/>
            <person name="Blackwell M."/>
            <person name="Grigoriev I.V."/>
            <person name="Jeffries T.W."/>
        </authorList>
    </citation>
    <scope>NUCLEOTIDE SEQUENCE [LARGE SCALE GENOMIC DNA]</scope>
    <source>
        <strain evidence="3">NRRL Y-17324</strain>
    </source>
</reference>
<dbReference type="RefSeq" id="XP_020064693.1">
    <property type="nucleotide sequence ID" value="XM_020210152.1"/>
</dbReference>
<name>A0A1E4SJ92_9ASCO</name>
<gene>
    <name evidence="2" type="ORF">CANTADRAFT_5306</name>
</gene>